<proteinExistence type="predicted"/>
<sequence>MKNQEPYILLVEDNPDDVELTMLAFKKNNFANEIHVVEDGEEALAFLFGNHSEGVDKRGLPMIILLDLMLPKIDGHEVLREIKSKKPTKLIPVVILTSSKEEEDILKGYELGANSYVRKPVDYKGFVEVVNNLGVYWLAINQPYLNDK</sequence>
<dbReference type="Gene3D" id="3.40.50.2300">
    <property type="match status" value="1"/>
</dbReference>
<dbReference type="PROSITE" id="PS50110">
    <property type="entry name" value="RESPONSE_REGULATORY"/>
    <property type="match status" value="1"/>
</dbReference>
<evidence type="ECO:0000313" key="3">
    <source>
        <dbReference type="EMBL" id="NGP75611.1"/>
    </source>
</evidence>
<dbReference type="Pfam" id="PF00072">
    <property type="entry name" value="Response_reg"/>
    <property type="match status" value="1"/>
</dbReference>
<dbReference type="SUPFAM" id="SSF52172">
    <property type="entry name" value="CheY-like"/>
    <property type="match status" value="1"/>
</dbReference>
<dbReference type="InterPro" id="IPR052893">
    <property type="entry name" value="TCS_response_regulator"/>
</dbReference>
<dbReference type="GO" id="GO:0000160">
    <property type="term" value="P:phosphorelay signal transduction system"/>
    <property type="evidence" value="ECO:0007669"/>
    <property type="project" value="InterPro"/>
</dbReference>
<dbReference type="RefSeq" id="WP_165139066.1">
    <property type="nucleotide sequence ID" value="NZ_JAALLT010000001.1"/>
</dbReference>
<dbReference type="Proteomes" id="UP000473278">
    <property type="component" value="Unassembled WGS sequence"/>
</dbReference>
<name>A0A6M1SJZ2_9BACT</name>
<dbReference type="PANTHER" id="PTHR44520:SF1">
    <property type="entry name" value="TWO-COMPONENT SYSTEM REGULATORY PROTEIN"/>
    <property type="match status" value="1"/>
</dbReference>
<evidence type="ECO:0000256" key="1">
    <source>
        <dbReference type="PROSITE-ProRule" id="PRU00169"/>
    </source>
</evidence>
<feature type="domain" description="Response regulatory" evidence="2">
    <location>
        <begin position="7"/>
        <end position="134"/>
    </location>
</feature>
<organism evidence="3 4">
    <name type="scientific">Halalkalibaculum roseum</name>
    <dbReference type="NCBI Taxonomy" id="2709311"/>
    <lineage>
        <taxon>Bacteria</taxon>
        <taxon>Pseudomonadati</taxon>
        <taxon>Balneolota</taxon>
        <taxon>Balneolia</taxon>
        <taxon>Balneolales</taxon>
        <taxon>Balneolaceae</taxon>
        <taxon>Halalkalibaculum</taxon>
    </lineage>
</organism>
<dbReference type="InterPro" id="IPR001789">
    <property type="entry name" value="Sig_transdc_resp-reg_receiver"/>
</dbReference>
<feature type="modified residue" description="4-aspartylphosphate" evidence="1">
    <location>
        <position position="67"/>
    </location>
</feature>
<dbReference type="EMBL" id="JAALLT010000001">
    <property type="protein sequence ID" value="NGP75611.1"/>
    <property type="molecule type" value="Genomic_DNA"/>
</dbReference>
<evidence type="ECO:0000313" key="4">
    <source>
        <dbReference type="Proteomes" id="UP000473278"/>
    </source>
</evidence>
<dbReference type="CDD" id="cd17557">
    <property type="entry name" value="REC_Rcp-like"/>
    <property type="match status" value="1"/>
</dbReference>
<dbReference type="InterPro" id="IPR011006">
    <property type="entry name" value="CheY-like_superfamily"/>
</dbReference>
<comment type="caution">
    <text evidence="3">The sequence shown here is derived from an EMBL/GenBank/DDBJ whole genome shotgun (WGS) entry which is preliminary data.</text>
</comment>
<dbReference type="PANTHER" id="PTHR44520">
    <property type="entry name" value="RESPONSE REGULATOR RCP1-RELATED"/>
    <property type="match status" value="1"/>
</dbReference>
<keyword evidence="4" id="KW-1185">Reference proteome</keyword>
<protein>
    <submittedName>
        <fullName evidence="3">Response regulator</fullName>
    </submittedName>
</protein>
<dbReference type="AlphaFoldDB" id="A0A6M1SJZ2"/>
<keyword evidence="1" id="KW-0597">Phosphoprotein</keyword>
<evidence type="ECO:0000259" key="2">
    <source>
        <dbReference type="PROSITE" id="PS50110"/>
    </source>
</evidence>
<reference evidence="3 4" key="1">
    <citation type="submission" date="2020-02" db="EMBL/GenBank/DDBJ databases">
        <title>Balneolaceae bacterium YR4-1, complete genome.</title>
        <authorList>
            <person name="Li Y."/>
            <person name="Wu S."/>
        </authorList>
    </citation>
    <scope>NUCLEOTIDE SEQUENCE [LARGE SCALE GENOMIC DNA]</scope>
    <source>
        <strain evidence="3 4">YR4-1</strain>
    </source>
</reference>
<accession>A0A6M1SJZ2</accession>
<gene>
    <name evidence="3" type="ORF">G3570_03135</name>
</gene>
<dbReference type="SMART" id="SM00448">
    <property type="entry name" value="REC"/>
    <property type="match status" value="1"/>
</dbReference>